<dbReference type="OrthoDB" id="5818286at2759"/>
<sequence>MLRCLALALVLAVVAVLTQNPLGCPVFCNSEGPDATYCMSNRPFKSVKNKSCYNLCVHNCQLDVWKALDSNYACAIKKTPVYGNNPLKKSGCDKLFYPAWFFTTPPPEE</sequence>
<keyword evidence="3" id="KW-1185">Reference proteome</keyword>
<evidence type="ECO:0008006" key="4">
    <source>
        <dbReference type="Google" id="ProtNLM"/>
    </source>
</evidence>
<organism evidence="2 3">
    <name type="scientific">Caenorhabditis auriculariae</name>
    <dbReference type="NCBI Taxonomy" id="2777116"/>
    <lineage>
        <taxon>Eukaryota</taxon>
        <taxon>Metazoa</taxon>
        <taxon>Ecdysozoa</taxon>
        <taxon>Nematoda</taxon>
        <taxon>Chromadorea</taxon>
        <taxon>Rhabditida</taxon>
        <taxon>Rhabditina</taxon>
        <taxon>Rhabditomorpha</taxon>
        <taxon>Rhabditoidea</taxon>
        <taxon>Rhabditidae</taxon>
        <taxon>Peloderinae</taxon>
        <taxon>Caenorhabditis</taxon>
    </lineage>
</organism>
<dbReference type="Pfam" id="PF24977">
    <property type="entry name" value="DUF7772"/>
    <property type="match status" value="1"/>
</dbReference>
<evidence type="ECO:0000313" key="2">
    <source>
        <dbReference type="EMBL" id="CAD6195021.1"/>
    </source>
</evidence>
<dbReference type="Proteomes" id="UP000835052">
    <property type="component" value="Unassembled WGS sequence"/>
</dbReference>
<feature type="chain" id="PRO_5035810333" description="Secreted protein" evidence="1">
    <location>
        <begin position="19"/>
        <end position="109"/>
    </location>
</feature>
<dbReference type="InterPro" id="IPR056674">
    <property type="entry name" value="DUF7772"/>
</dbReference>
<dbReference type="EMBL" id="CAJGYM010000050">
    <property type="protein sequence ID" value="CAD6195021.1"/>
    <property type="molecule type" value="Genomic_DNA"/>
</dbReference>
<dbReference type="AlphaFoldDB" id="A0A8S1HKZ8"/>
<reference evidence="2" key="1">
    <citation type="submission" date="2020-10" db="EMBL/GenBank/DDBJ databases">
        <authorList>
            <person name="Kikuchi T."/>
        </authorList>
    </citation>
    <scope>NUCLEOTIDE SEQUENCE</scope>
    <source>
        <strain evidence="2">NKZ352</strain>
    </source>
</reference>
<proteinExistence type="predicted"/>
<accession>A0A8S1HKZ8</accession>
<name>A0A8S1HKZ8_9PELO</name>
<keyword evidence="1" id="KW-0732">Signal</keyword>
<protein>
    <recommendedName>
        <fullName evidence="4">Secreted protein</fullName>
    </recommendedName>
</protein>
<comment type="caution">
    <text evidence="2">The sequence shown here is derived from an EMBL/GenBank/DDBJ whole genome shotgun (WGS) entry which is preliminary data.</text>
</comment>
<evidence type="ECO:0000256" key="1">
    <source>
        <dbReference type="SAM" id="SignalP"/>
    </source>
</evidence>
<evidence type="ECO:0000313" key="3">
    <source>
        <dbReference type="Proteomes" id="UP000835052"/>
    </source>
</evidence>
<feature type="signal peptide" evidence="1">
    <location>
        <begin position="1"/>
        <end position="18"/>
    </location>
</feature>
<gene>
    <name evidence="2" type="ORF">CAUJ_LOCUS10940</name>
</gene>